<sequence length="51" mass="5721">SLRKNSFNISLFTLENSSISFKPDIPANSSGDGEPDLEKRAWRSLPLPKFL</sequence>
<dbReference type="Proteomes" id="UP000824469">
    <property type="component" value="Unassembled WGS sequence"/>
</dbReference>
<name>A0AA38C6J5_TAXCH</name>
<feature type="non-terminal residue" evidence="1">
    <location>
        <position position="51"/>
    </location>
</feature>
<dbReference type="EMBL" id="JAHRHJ020000011">
    <property type="protein sequence ID" value="KAH9294947.1"/>
    <property type="molecule type" value="Genomic_DNA"/>
</dbReference>
<reference evidence="1 2" key="1">
    <citation type="journal article" date="2021" name="Nat. Plants">
        <title>The Taxus genome provides insights into paclitaxel biosynthesis.</title>
        <authorList>
            <person name="Xiong X."/>
            <person name="Gou J."/>
            <person name="Liao Q."/>
            <person name="Li Y."/>
            <person name="Zhou Q."/>
            <person name="Bi G."/>
            <person name="Li C."/>
            <person name="Du R."/>
            <person name="Wang X."/>
            <person name="Sun T."/>
            <person name="Guo L."/>
            <person name="Liang H."/>
            <person name="Lu P."/>
            <person name="Wu Y."/>
            <person name="Zhang Z."/>
            <person name="Ro D.K."/>
            <person name="Shang Y."/>
            <person name="Huang S."/>
            <person name="Yan J."/>
        </authorList>
    </citation>
    <scope>NUCLEOTIDE SEQUENCE [LARGE SCALE GENOMIC DNA]</scope>
    <source>
        <strain evidence="1">Ta-2019</strain>
    </source>
</reference>
<protein>
    <submittedName>
        <fullName evidence="1">Uncharacterized protein</fullName>
    </submittedName>
</protein>
<evidence type="ECO:0000313" key="2">
    <source>
        <dbReference type="Proteomes" id="UP000824469"/>
    </source>
</evidence>
<dbReference type="AlphaFoldDB" id="A0AA38C6J5"/>
<proteinExistence type="predicted"/>
<organism evidence="1 2">
    <name type="scientific">Taxus chinensis</name>
    <name type="common">Chinese yew</name>
    <name type="synonym">Taxus wallichiana var. chinensis</name>
    <dbReference type="NCBI Taxonomy" id="29808"/>
    <lineage>
        <taxon>Eukaryota</taxon>
        <taxon>Viridiplantae</taxon>
        <taxon>Streptophyta</taxon>
        <taxon>Embryophyta</taxon>
        <taxon>Tracheophyta</taxon>
        <taxon>Spermatophyta</taxon>
        <taxon>Pinopsida</taxon>
        <taxon>Pinidae</taxon>
        <taxon>Conifers II</taxon>
        <taxon>Cupressales</taxon>
        <taxon>Taxaceae</taxon>
        <taxon>Taxus</taxon>
    </lineage>
</organism>
<comment type="caution">
    <text evidence="1">The sequence shown here is derived from an EMBL/GenBank/DDBJ whole genome shotgun (WGS) entry which is preliminary data.</text>
</comment>
<feature type="non-terminal residue" evidence="1">
    <location>
        <position position="1"/>
    </location>
</feature>
<accession>A0AA38C6J5</accession>
<gene>
    <name evidence="1" type="ORF">KI387_038535</name>
</gene>
<evidence type="ECO:0000313" key="1">
    <source>
        <dbReference type="EMBL" id="KAH9294947.1"/>
    </source>
</evidence>
<keyword evidence="2" id="KW-1185">Reference proteome</keyword>